<dbReference type="Proteomes" id="UP000003167">
    <property type="component" value="Unassembled WGS sequence"/>
</dbReference>
<keyword evidence="2" id="KW-1185">Reference proteome</keyword>
<name>H1HL16_9BACT</name>
<evidence type="ECO:0000313" key="1">
    <source>
        <dbReference type="EMBL" id="EHO73267.1"/>
    </source>
</evidence>
<proteinExistence type="predicted"/>
<dbReference type="AlphaFoldDB" id="H1HL16"/>
<gene>
    <name evidence="1" type="ORF">HMPREF9944_00860</name>
</gene>
<protein>
    <submittedName>
        <fullName evidence="1">Uncharacterized protein</fullName>
    </submittedName>
</protein>
<dbReference type="HOGENOM" id="CLU_3314681_0_0_10"/>
<organism evidence="1 2">
    <name type="scientific">Segatella maculosa OT 289</name>
    <dbReference type="NCBI Taxonomy" id="999422"/>
    <lineage>
        <taxon>Bacteria</taxon>
        <taxon>Pseudomonadati</taxon>
        <taxon>Bacteroidota</taxon>
        <taxon>Bacteroidia</taxon>
        <taxon>Bacteroidales</taxon>
        <taxon>Prevotellaceae</taxon>
        <taxon>Segatella</taxon>
    </lineage>
</organism>
<evidence type="ECO:0000313" key="2">
    <source>
        <dbReference type="Proteomes" id="UP000003167"/>
    </source>
</evidence>
<accession>H1HL16</accession>
<comment type="caution">
    <text evidence="1">The sequence shown here is derived from an EMBL/GenBank/DDBJ whole genome shotgun (WGS) entry which is preliminary data.</text>
</comment>
<dbReference type="EMBL" id="AGEK01000016">
    <property type="protein sequence ID" value="EHO73267.1"/>
    <property type="molecule type" value="Genomic_DNA"/>
</dbReference>
<reference evidence="1 2" key="1">
    <citation type="submission" date="2011-12" db="EMBL/GenBank/DDBJ databases">
        <title>The Genome Sequence of Prevotella maculosa OT 289.</title>
        <authorList>
            <consortium name="The Broad Institute Genome Sequencing Platform"/>
            <person name="Earl A."/>
            <person name="Ward D."/>
            <person name="Feldgarden M."/>
            <person name="Gevers D."/>
            <person name="Izard J."/>
            <person name="Blanton J.M."/>
            <person name="Mathney J."/>
            <person name="Tanner A.C."/>
            <person name="Dewhirst F.E."/>
            <person name="Young S.K."/>
            <person name="Zeng Q."/>
            <person name="Gargeya S."/>
            <person name="Fitzgerald M."/>
            <person name="Haas B."/>
            <person name="Abouelleil A."/>
            <person name="Alvarado L."/>
            <person name="Arachchi H.M."/>
            <person name="Berlin A."/>
            <person name="Chapman S.B."/>
            <person name="Gearin G."/>
            <person name="Goldberg J."/>
            <person name="Griggs A."/>
            <person name="Gujja S."/>
            <person name="Hansen M."/>
            <person name="Heiman D."/>
            <person name="Howarth C."/>
            <person name="Larimer J."/>
            <person name="Lui A."/>
            <person name="MacDonald P.J.P."/>
            <person name="McCowen C."/>
            <person name="Montmayeur A."/>
            <person name="Murphy C."/>
            <person name="Neiman D."/>
            <person name="Pearson M."/>
            <person name="Priest M."/>
            <person name="Roberts A."/>
            <person name="Saif S."/>
            <person name="Shea T."/>
            <person name="Sisk P."/>
            <person name="Stolte C."/>
            <person name="Sykes S."/>
            <person name="Wortman J."/>
            <person name="Nusbaum C."/>
            <person name="Birren B."/>
        </authorList>
    </citation>
    <scope>NUCLEOTIDE SEQUENCE [LARGE SCALE GENOMIC DNA]</scope>
    <source>
        <strain evidence="1 2">OT 289</strain>
    </source>
</reference>
<sequence length="39" mass="4370">MKPCVPYIACVLRLFSHEKRYKHVGTHGSCVHSSKASIV</sequence>
<dbReference type="STRING" id="999422.HMPREF9944_00860"/>